<evidence type="ECO:0000256" key="4">
    <source>
        <dbReference type="ARBA" id="ARBA00022741"/>
    </source>
</evidence>
<protein>
    <submittedName>
        <fullName evidence="7">ABC transporter ATP-binding protein</fullName>
    </submittedName>
</protein>
<dbReference type="InterPro" id="IPR015860">
    <property type="entry name" value="ABC_transpr_TagH-like"/>
</dbReference>
<dbReference type="EMBL" id="CP065668">
    <property type="protein sequence ID" value="QPS10593.1"/>
    <property type="molecule type" value="Genomic_DNA"/>
</dbReference>
<comment type="similarity">
    <text evidence="1">Belongs to the ABC transporter superfamily.</text>
</comment>
<keyword evidence="3" id="KW-0472">Membrane</keyword>
<dbReference type="SUPFAM" id="SSF52540">
    <property type="entry name" value="P-loop containing nucleoside triphosphate hydrolases"/>
    <property type="match status" value="1"/>
</dbReference>
<keyword evidence="3" id="KW-1003">Cell membrane</keyword>
<dbReference type="InterPro" id="IPR017871">
    <property type="entry name" value="ABC_transporter-like_CS"/>
</dbReference>
<dbReference type="InterPro" id="IPR027417">
    <property type="entry name" value="P-loop_NTPase"/>
</dbReference>
<dbReference type="GO" id="GO:0016887">
    <property type="term" value="F:ATP hydrolysis activity"/>
    <property type="evidence" value="ECO:0007669"/>
    <property type="project" value="InterPro"/>
</dbReference>
<proteinExistence type="inferred from homology"/>
<dbReference type="PROSITE" id="PS50893">
    <property type="entry name" value="ABC_TRANSPORTER_2"/>
    <property type="match status" value="1"/>
</dbReference>
<dbReference type="GO" id="GO:0140359">
    <property type="term" value="F:ABC-type transporter activity"/>
    <property type="evidence" value="ECO:0007669"/>
    <property type="project" value="InterPro"/>
</dbReference>
<dbReference type="GO" id="GO:0016020">
    <property type="term" value="C:membrane"/>
    <property type="evidence" value="ECO:0007669"/>
    <property type="project" value="InterPro"/>
</dbReference>
<evidence type="ECO:0000256" key="2">
    <source>
        <dbReference type="ARBA" id="ARBA00022448"/>
    </source>
</evidence>
<keyword evidence="5 7" id="KW-0067">ATP-binding</keyword>
<keyword evidence="4" id="KW-0547">Nucleotide-binding</keyword>
<dbReference type="InterPro" id="IPR050683">
    <property type="entry name" value="Bact_Polysacc_Export_ATP-bd"/>
</dbReference>
<dbReference type="RefSeq" id="WP_197957013.1">
    <property type="nucleotide sequence ID" value="NZ_CP065668.1"/>
</dbReference>
<dbReference type="PROSITE" id="PS00211">
    <property type="entry name" value="ABC_TRANSPORTER_1"/>
    <property type="match status" value="1"/>
</dbReference>
<sequence length="420" mass="46401">MSFDFSIEVEGLSKCYRVYDSPQDRFMQMLPLGRRRRFREFWALKDISFRVTKGDAVGIIGRNGSGKSTLLQLICRTLNASAGNIVTRGKIAALLELGSGFNPEFTGRENVYLNGALLGMDKAAMDARFDEIADFANIGDFMDQPTKTYSSGMLVRLAFSVSVCIDPDILIIDEALAVGDASFQFKCLGRLEALAQKGTTLLFVSHDMSMVKRFCNKAIYLSEGRLKSIGSPEEMAEMYLLDMRDEQRQWASGGATPVALKTAVNDARIAFGTTEGEILSAHFTNTGSHYSSFVFGETIDIRINCRFHQSVLLPNISLTVQEARLLVVGGKNFQISSRMPCGEWLEASLTFRFPARLAPGRYHITIKLMNGHTEETSLLIDKQVGLLSFDTVTGRNTPFLGIVDLGIELDTSAPNNQKST</sequence>
<reference evidence="7 8" key="1">
    <citation type="submission" date="2020-12" db="EMBL/GenBank/DDBJ databases">
        <title>FDA dAtabase for Regulatory Grade micrObial Sequences (FDA-ARGOS): Supporting development and validation of Infectious Disease Dx tests.</title>
        <authorList>
            <person name="Sproer C."/>
            <person name="Gronow S."/>
            <person name="Severitt S."/>
            <person name="Schroder I."/>
            <person name="Tallon L."/>
            <person name="Sadzewicz L."/>
            <person name="Zhao X."/>
            <person name="Boylan J."/>
            <person name="Ott S."/>
            <person name="Bowen H."/>
            <person name="Vavikolanu K."/>
            <person name="Mehta A."/>
            <person name="Aluvathingal J."/>
            <person name="Nadendla S."/>
            <person name="Lowell S."/>
            <person name="Myers T."/>
            <person name="Yan Y."/>
            <person name="Sichtig H."/>
        </authorList>
    </citation>
    <scope>NUCLEOTIDE SEQUENCE [LARGE SCALE GENOMIC DNA]</scope>
    <source>
        <strain evidence="7 8">FDAARGOS_909</strain>
    </source>
</reference>
<dbReference type="CDD" id="cd10147">
    <property type="entry name" value="Wzt_C-like"/>
    <property type="match status" value="1"/>
</dbReference>
<dbReference type="PANTHER" id="PTHR46743">
    <property type="entry name" value="TEICHOIC ACIDS EXPORT ATP-BINDING PROTEIN TAGH"/>
    <property type="match status" value="1"/>
</dbReference>
<dbReference type="Gene3D" id="2.70.50.60">
    <property type="entry name" value="abc- transporter (atp binding component) like domain"/>
    <property type="match status" value="1"/>
</dbReference>
<dbReference type="Pfam" id="PF00005">
    <property type="entry name" value="ABC_tran"/>
    <property type="match status" value="1"/>
</dbReference>
<dbReference type="AlphaFoldDB" id="A0A7T2S804"/>
<evidence type="ECO:0000313" key="8">
    <source>
        <dbReference type="Proteomes" id="UP000594778"/>
    </source>
</evidence>
<dbReference type="GO" id="GO:0005524">
    <property type="term" value="F:ATP binding"/>
    <property type="evidence" value="ECO:0007669"/>
    <property type="project" value="UniProtKB-KW"/>
</dbReference>
<dbReference type="Pfam" id="PF14524">
    <property type="entry name" value="Wzt_C"/>
    <property type="match status" value="1"/>
</dbReference>
<keyword evidence="2" id="KW-0813">Transport</keyword>
<dbReference type="InterPro" id="IPR003439">
    <property type="entry name" value="ABC_transporter-like_ATP-bd"/>
</dbReference>
<evidence type="ECO:0000313" key="7">
    <source>
        <dbReference type="EMBL" id="QPS10593.1"/>
    </source>
</evidence>
<evidence type="ECO:0000256" key="1">
    <source>
        <dbReference type="ARBA" id="ARBA00005417"/>
    </source>
</evidence>
<dbReference type="InterPro" id="IPR003593">
    <property type="entry name" value="AAA+_ATPase"/>
</dbReference>
<gene>
    <name evidence="7" type="ORF">I6G66_11630</name>
</gene>
<evidence type="ECO:0000256" key="3">
    <source>
        <dbReference type="ARBA" id="ARBA00022475"/>
    </source>
</evidence>
<dbReference type="InterPro" id="IPR029439">
    <property type="entry name" value="Wzt_C"/>
</dbReference>
<accession>A0A7T2S804</accession>
<dbReference type="CDD" id="cd03220">
    <property type="entry name" value="ABC_KpsT_Wzt"/>
    <property type="match status" value="1"/>
</dbReference>
<evidence type="ECO:0000256" key="5">
    <source>
        <dbReference type="ARBA" id="ARBA00022840"/>
    </source>
</evidence>
<dbReference type="PANTHER" id="PTHR46743:SF2">
    <property type="entry name" value="TEICHOIC ACIDS EXPORT ATP-BINDING PROTEIN TAGH"/>
    <property type="match status" value="1"/>
</dbReference>
<evidence type="ECO:0000259" key="6">
    <source>
        <dbReference type="PROSITE" id="PS50893"/>
    </source>
</evidence>
<dbReference type="Gene3D" id="3.40.50.300">
    <property type="entry name" value="P-loop containing nucleotide triphosphate hydrolases"/>
    <property type="match status" value="1"/>
</dbReference>
<dbReference type="SMART" id="SM00382">
    <property type="entry name" value="AAA"/>
    <property type="match status" value="1"/>
</dbReference>
<organism evidence="7 8">
    <name type="scientific">Delftia acidovorans</name>
    <name type="common">Pseudomonas acidovorans</name>
    <name type="synonym">Comamonas acidovorans</name>
    <dbReference type="NCBI Taxonomy" id="80866"/>
    <lineage>
        <taxon>Bacteria</taxon>
        <taxon>Pseudomonadati</taxon>
        <taxon>Pseudomonadota</taxon>
        <taxon>Betaproteobacteria</taxon>
        <taxon>Burkholderiales</taxon>
        <taxon>Comamonadaceae</taxon>
        <taxon>Delftia</taxon>
    </lineage>
</organism>
<feature type="domain" description="ABC transporter" evidence="6">
    <location>
        <begin position="27"/>
        <end position="248"/>
    </location>
</feature>
<dbReference type="Proteomes" id="UP000594778">
    <property type="component" value="Chromosome"/>
</dbReference>
<name>A0A7T2S804_DELAC</name>